<dbReference type="InterPro" id="IPR050245">
    <property type="entry name" value="PrsA_foldase"/>
</dbReference>
<evidence type="ECO:0000256" key="4">
    <source>
        <dbReference type="SAM" id="SignalP"/>
    </source>
</evidence>
<evidence type="ECO:0000256" key="3">
    <source>
        <dbReference type="SAM" id="MobiDB-lite"/>
    </source>
</evidence>
<dbReference type="SUPFAM" id="SSF54534">
    <property type="entry name" value="FKBP-like"/>
    <property type="match status" value="1"/>
</dbReference>
<evidence type="ECO:0000256" key="1">
    <source>
        <dbReference type="PROSITE-ProRule" id="PRU00278"/>
    </source>
</evidence>
<dbReference type="RefSeq" id="WP_212696324.1">
    <property type="nucleotide sequence ID" value="NZ_CP058649.1"/>
</dbReference>
<accession>A0A8J8MG61</accession>
<dbReference type="InterPro" id="IPR027304">
    <property type="entry name" value="Trigger_fact/SurA_dom_sf"/>
</dbReference>
<dbReference type="GO" id="GO:0003755">
    <property type="term" value="F:peptidyl-prolyl cis-trans isomerase activity"/>
    <property type="evidence" value="ECO:0007669"/>
    <property type="project" value="UniProtKB-KW"/>
</dbReference>
<feature type="compositionally biased region" description="Acidic residues" evidence="3">
    <location>
        <begin position="412"/>
        <end position="422"/>
    </location>
</feature>
<name>A0A8J8MG61_9FIRM</name>
<keyword evidence="4" id="KW-0732">Signal</keyword>
<dbReference type="InterPro" id="IPR000297">
    <property type="entry name" value="PPIase_PpiC"/>
</dbReference>
<evidence type="ECO:0000313" key="6">
    <source>
        <dbReference type="EMBL" id="QUI20866.1"/>
    </source>
</evidence>
<keyword evidence="7" id="KW-1185">Reference proteome</keyword>
<dbReference type="PROSITE" id="PS51257">
    <property type="entry name" value="PROKAR_LIPOPROTEIN"/>
    <property type="match status" value="1"/>
</dbReference>
<dbReference type="PROSITE" id="PS50198">
    <property type="entry name" value="PPIC_PPIASE_2"/>
    <property type="match status" value="1"/>
</dbReference>
<sequence>MMKFKKSMAVVAVLTMVAMLLAGCGQDKNTQGEKPATDTTPNEEDEKIVATIGDDQITASDLNFFLRQMEMQYEYMYGPDVWDQEVEGKTVAELTKENALQVAEQYTIFRIIGKKEGLSIPQEQKDKMDEIVTSTLAQFGEDSGVTADAIKRAAESESYGQQIFDKELADFPIDQEELNNILNSNPNYLKFSNYEVEDLAKKVRARHILISTMDEQNQPLVGEEADKKKTLAEEVLGKVKAGEDFATLAKEYSEDPGSKDNGGEYTFARGEMVKEFEDSAFGMEPGEHSELVKTQYGYHIIKLEEVIEATDEAIQTVKDQKQKLVDDATMQIKQQEFQKRFDEWKKDYEVKLNQDVFDAIEVRQSRNETNDESEDGTDSEDKPADDTDATDGEDKPADDTESTDGEDKPADESEESTDESPADENKDDNKE</sequence>
<dbReference type="EMBL" id="CP058649">
    <property type="protein sequence ID" value="QUI20866.1"/>
    <property type="molecule type" value="Genomic_DNA"/>
</dbReference>
<dbReference type="Pfam" id="PF13616">
    <property type="entry name" value="Rotamase_3"/>
    <property type="match status" value="1"/>
</dbReference>
<dbReference type="PANTHER" id="PTHR47245">
    <property type="entry name" value="PEPTIDYLPROLYL ISOMERASE"/>
    <property type="match status" value="1"/>
</dbReference>
<gene>
    <name evidence="6" type="ORF">HZI73_00430</name>
</gene>
<protein>
    <submittedName>
        <fullName evidence="6">Peptidylprolyl isomerase</fullName>
    </submittedName>
</protein>
<feature type="domain" description="PpiC" evidence="5">
    <location>
        <begin position="200"/>
        <end position="305"/>
    </location>
</feature>
<feature type="signal peptide" evidence="4">
    <location>
        <begin position="1"/>
        <end position="22"/>
    </location>
</feature>
<keyword evidence="1 6" id="KW-0413">Isomerase</keyword>
<organism evidence="6 7">
    <name type="scientific">Vallitalea pronyensis</name>
    <dbReference type="NCBI Taxonomy" id="1348613"/>
    <lineage>
        <taxon>Bacteria</taxon>
        <taxon>Bacillati</taxon>
        <taxon>Bacillota</taxon>
        <taxon>Clostridia</taxon>
        <taxon>Lachnospirales</taxon>
        <taxon>Vallitaleaceae</taxon>
        <taxon>Vallitalea</taxon>
    </lineage>
</organism>
<feature type="region of interest" description="Disordered" evidence="3">
    <location>
        <begin position="361"/>
        <end position="431"/>
    </location>
</feature>
<dbReference type="InterPro" id="IPR046357">
    <property type="entry name" value="PPIase_dom_sf"/>
</dbReference>
<dbReference type="Proteomes" id="UP000683246">
    <property type="component" value="Chromosome"/>
</dbReference>
<evidence type="ECO:0000313" key="7">
    <source>
        <dbReference type="Proteomes" id="UP000683246"/>
    </source>
</evidence>
<feature type="chain" id="PRO_5038910251" evidence="4">
    <location>
        <begin position="23"/>
        <end position="431"/>
    </location>
</feature>
<dbReference type="Gene3D" id="3.10.50.40">
    <property type="match status" value="1"/>
</dbReference>
<proteinExistence type="predicted"/>
<dbReference type="PANTHER" id="PTHR47245:SF2">
    <property type="entry name" value="PEPTIDYL-PROLYL CIS-TRANS ISOMERASE HP_0175-RELATED"/>
    <property type="match status" value="1"/>
</dbReference>
<evidence type="ECO:0000256" key="2">
    <source>
        <dbReference type="SAM" id="Coils"/>
    </source>
</evidence>
<dbReference type="KEGG" id="vpy:HZI73_00430"/>
<keyword evidence="2" id="KW-0175">Coiled coil</keyword>
<feature type="coiled-coil region" evidence="2">
    <location>
        <begin position="300"/>
        <end position="327"/>
    </location>
</feature>
<keyword evidence="1" id="KW-0697">Rotamase</keyword>
<dbReference type="SUPFAM" id="SSF109998">
    <property type="entry name" value="Triger factor/SurA peptide-binding domain-like"/>
    <property type="match status" value="1"/>
</dbReference>
<evidence type="ECO:0000259" key="5">
    <source>
        <dbReference type="PROSITE" id="PS50198"/>
    </source>
</evidence>
<dbReference type="AlphaFoldDB" id="A0A8J8MG61"/>
<reference evidence="6" key="1">
    <citation type="submission" date="2020-07" db="EMBL/GenBank/DDBJ databases">
        <title>Vallitalea pronyensis genome.</title>
        <authorList>
            <person name="Postec A."/>
        </authorList>
    </citation>
    <scope>NUCLEOTIDE SEQUENCE</scope>
    <source>
        <strain evidence="6">FatNI3</strain>
    </source>
</reference>